<reference evidence="2" key="3">
    <citation type="submission" date="2024-01" db="EMBL/GenBank/DDBJ databases">
        <authorList>
            <person name="Coelho M.A."/>
            <person name="David-Palma M."/>
            <person name="Shea T."/>
            <person name="Sun S."/>
            <person name="Cuomo C.A."/>
            <person name="Heitman J."/>
        </authorList>
    </citation>
    <scope>NUCLEOTIDE SEQUENCE</scope>
    <source>
        <strain evidence="2">CBS 7841</strain>
    </source>
</reference>
<feature type="compositionally biased region" description="Basic and acidic residues" evidence="1">
    <location>
        <begin position="632"/>
        <end position="642"/>
    </location>
</feature>
<dbReference type="OrthoDB" id="185618at2759"/>
<feature type="compositionally biased region" description="Basic and acidic residues" evidence="1">
    <location>
        <begin position="382"/>
        <end position="394"/>
    </location>
</feature>
<accession>A0A1E3I1A3</accession>
<feature type="compositionally biased region" description="Low complexity" evidence="1">
    <location>
        <begin position="1427"/>
        <end position="1442"/>
    </location>
</feature>
<feature type="compositionally biased region" description="Basic residues" evidence="1">
    <location>
        <begin position="1477"/>
        <end position="1486"/>
    </location>
</feature>
<feature type="compositionally biased region" description="Low complexity" evidence="1">
    <location>
        <begin position="416"/>
        <end position="430"/>
    </location>
</feature>
<feature type="region of interest" description="Disordered" evidence="1">
    <location>
        <begin position="58"/>
        <end position="84"/>
    </location>
</feature>
<organism evidence="2 3">
    <name type="scientific">Cryptococcus depauperatus CBS 7841</name>
    <dbReference type="NCBI Taxonomy" id="1295531"/>
    <lineage>
        <taxon>Eukaryota</taxon>
        <taxon>Fungi</taxon>
        <taxon>Dikarya</taxon>
        <taxon>Basidiomycota</taxon>
        <taxon>Agaricomycotina</taxon>
        <taxon>Tremellomycetes</taxon>
        <taxon>Tremellales</taxon>
        <taxon>Cryptococcaceae</taxon>
        <taxon>Cryptococcus</taxon>
    </lineage>
</organism>
<name>A0A1E3I1A3_9TREE</name>
<protein>
    <submittedName>
        <fullName evidence="2">Uncharacterized protein</fullName>
    </submittedName>
</protein>
<feature type="region of interest" description="Disordered" evidence="1">
    <location>
        <begin position="1102"/>
        <end position="1486"/>
    </location>
</feature>
<sequence>MSDFHHALSGAQRVNSSPRLHRYTSPYKRPQSMALRSSSTMGDLASYTKEEGLPLKSLATPVTKTRTQKLVNSTGPLSKSRNESSLFSGIKSIISKPLQWLATPGNDSAKRDSVSSFGQDLEDPESPSDRREGKRIRRISPRHKENSIKGDYDPEHKYDIGGHAINDFMLPPHVNLKPKSRQGNRPASYSSSTLPSSHSMSYLDPPPNALRSGVAATLKSTSSPRRGGMLTRSKRMDLASLAVDDDDISVCESDIEHKEKDSDNLSPWRSRYGSTSAAASRAVAPRNRIANRPRSAIIEERDFAIPSASPFRVTASSKSTGQASAIGLARSSTLNNFRRPTSLVSDISLTTVPRSLARSTSVKNWRELDPEVSSVYGGSVKDGNDDDRYSADGETVRRREGSVLDWFAQDKWDKPGSSASLAASRRLGSATPSASSTIRKGQMIWNPTEKVFMRESELKASQQPALVHKNEAERILYTLEAMRKSSPGDAHKDSLPPLLGQSSRTLRRNINVPLATAAAGESARQRRDKERLGERGVSVMISPYGRRRIADKEARDVHRRSQTQEGEYQPSPSPSDVKSEPSQMDPQPEVAAGKGFSVSPVSTPRRSSRLKHQSTERETTPKPTRRSTRRGTSKEPDIHNEAPIRSSRRTRKTTTERALSPSPPPATSAPPMPIITETAPSPNGSSGTSNYQPRPSNELSRGGSSLRAKSNTTKRTHQSAAIYSRSQTPTSSGRYSARDEDLPDMDDLEQNKIALPSFSGISFDGIKPVANDPKPPANPAAPLPPLSLPRAGGPLARLGVASTRPRASSPLATGSIIAIPESPPTLSTQKNAEPVQPLAGGIFPIGSGAGVSAKSGSLFPGIGGSGSTTPEKTSVASPFFSKPSSPVETPATFTDKPLFSFDKSSGINTNEITNDKPAGIPNFFGHVTAPPMEKSSFAPSSGFDLGAKKSEKSEKTISTSSPAIATPSAPPFSFSKPTDKEDINSNGGTSPFLFRDSALGEKNNSAAAPLFKFSDKDGSAGTSSFGFGEKVTPAPIATISSGDEKRDTASIRTDASAFKFGGDKKESIPTVDGFKIGEKKESMYSTTSSPFSFSAPQVVEAPKSAFSSSTSSPSTSVAHKPTVEGPSKPSSVFGQLDANASKPAEPASKPAFSFSTPSTSTPVSKPAFNFGASSNTFVGTPSPIFGTPKDANANKSTTPAAPPPAFGGFNFGKPAKEPEEKKDQSTHPFSNALASKSDFTFDQPSSTTSTTNKSTGSPFGAPATNGDASKPFGNIITSGSSTPSFAFGASKTTAPVPDANASKSASFMFGAAGNSGSTTTSNPFGATPAAQTTTSSPSFPFGANSATPTSNTLGSNSAASSSNPFGQQADQKVKQPVPTTPTFNFGASQAPPTATTPSFSFGQPTASTPANPNFSFGTPTQPTSAPFGQPSAQSGGFSFGAGNETARFKSPTPVPEGGGFSLGIAGNNTGPGSPGGRRVKGLPRRR</sequence>
<feature type="compositionally biased region" description="Low complexity" evidence="1">
    <location>
        <begin position="1102"/>
        <end position="1116"/>
    </location>
</feature>
<feature type="compositionally biased region" description="Pro residues" evidence="1">
    <location>
        <begin position="773"/>
        <end position="787"/>
    </location>
</feature>
<feature type="compositionally biased region" description="Polar residues" evidence="1">
    <location>
        <begin position="678"/>
        <end position="711"/>
    </location>
</feature>
<feature type="region of interest" description="Disordered" evidence="1">
    <location>
        <begin position="765"/>
        <end position="796"/>
    </location>
</feature>
<feature type="compositionally biased region" description="Polar residues" evidence="1">
    <location>
        <begin position="867"/>
        <end position="887"/>
    </location>
</feature>
<reference evidence="2" key="1">
    <citation type="submission" date="2016-06" db="EMBL/GenBank/DDBJ databases">
        <authorList>
            <person name="Cuomo C."/>
            <person name="Litvintseva A."/>
            <person name="Heitman J."/>
            <person name="Chen Y."/>
            <person name="Sun S."/>
            <person name="Springer D."/>
            <person name="Dromer F."/>
            <person name="Young S."/>
            <person name="Zeng Q."/>
            <person name="Chapman S."/>
            <person name="Gujja S."/>
            <person name="Saif S."/>
            <person name="Birren B."/>
        </authorList>
    </citation>
    <scope>NUCLEOTIDE SEQUENCE</scope>
    <source>
        <strain evidence="2">CBS 7841</strain>
    </source>
</reference>
<proteinExistence type="predicted"/>
<feature type="compositionally biased region" description="Pro residues" evidence="1">
    <location>
        <begin position="661"/>
        <end position="673"/>
    </location>
</feature>
<evidence type="ECO:0000313" key="3">
    <source>
        <dbReference type="Proteomes" id="UP000094043"/>
    </source>
</evidence>
<feature type="compositionally biased region" description="Low complexity" evidence="1">
    <location>
        <begin position="1140"/>
        <end position="1167"/>
    </location>
</feature>
<dbReference type="EMBL" id="CP143789">
    <property type="protein sequence ID" value="WVN89751.1"/>
    <property type="molecule type" value="Genomic_DNA"/>
</dbReference>
<feature type="compositionally biased region" description="Polar residues" evidence="1">
    <location>
        <begin position="718"/>
        <end position="734"/>
    </location>
</feature>
<feature type="compositionally biased region" description="Low complexity" evidence="1">
    <location>
        <begin position="188"/>
        <end position="201"/>
    </location>
</feature>
<gene>
    <name evidence="2" type="ORF">L203_104981</name>
</gene>
<dbReference type="KEGG" id="cdep:91089190"/>
<evidence type="ECO:0000313" key="2">
    <source>
        <dbReference type="EMBL" id="WVN89751.1"/>
    </source>
</evidence>
<dbReference type="RefSeq" id="XP_066070451.1">
    <property type="nucleotide sequence ID" value="XM_066214354.1"/>
</dbReference>
<feature type="compositionally biased region" description="Low complexity" evidence="1">
    <location>
        <begin position="956"/>
        <end position="976"/>
    </location>
</feature>
<feature type="region of interest" description="Disordered" evidence="1">
    <location>
        <begin position="1"/>
        <end position="41"/>
    </location>
</feature>
<dbReference type="VEuPathDB" id="FungiDB:L203_05443"/>
<feature type="compositionally biased region" description="Polar residues" evidence="1">
    <location>
        <begin position="1275"/>
        <end position="1284"/>
    </location>
</feature>
<feature type="region of interest" description="Disordered" evidence="1">
    <location>
        <begin position="864"/>
        <end position="894"/>
    </location>
</feature>
<feature type="region of interest" description="Disordered" evidence="1">
    <location>
        <begin position="415"/>
        <end position="438"/>
    </location>
</feature>
<feature type="region of interest" description="Disordered" evidence="1">
    <location>
        <begin position="104"/>
        <end position="157"/>
    </location>
</feature>
<feature type="compositionally biased region" description="Polar residues" evidence="1">
    <location>
        <begin position="574"/>
        <end position="585"/>
    </location>
</feature>
<feature type="region of interest" description="Disordered" evidence="1">
    <location>
        <begin position="485"/>
        <end position="753"/>
    </location>
</feature>
<feature type="region of interest" description="Disordered" evidence="1">
    <location>
        <begin position="935"/>
        <end position="996"/>
    </location>
</feature>
<keyword evidence="3" id="KW-1185">Reference proteome</keyword>
<feature type="compositionally biased region" description="Polar residues" evidence="1">
    <location>
        <begin position="60"/>
        <end position="84"/>
    </location>
</feature>
<feature type="compositionally biased region" description="Polar residues" evidence="1">
    <location>
        <begin position="1380"/>
        <end position="1426"/>
    </location>
</feature>
<evidence type="ECO:0000256" key="1">
    <source>
        <dbReference type="SAM" id="MobiDB-lite"/>
    </source>
</evidence>
<reference evidence="2" key="2">
    <citation type="journal article" date="2022" name="Elife">
        <title>Obligate sexual reproduction of a homothallic fungus closely related to the Cryptococcus pathogenic species complex.</title>
        <authorList>
            <person name="Passer A.R."/>
            <person name="Clancey S.A."/>
            <person name="Shea T."/>
            <person name="David-Palma M."/>
            <person name="Averette A.F."/>
            <person name="Boekhout T."/>
            <person name="Porcel B.M."/>
            <person name="Nowrousian M."/>
            <person name="Cuomo C.A."/>
            <person name="Sun S."/>
            <person name="Heitman J."/>
            <person name="Coelho M.A."/>
        </authorList>
    </citation>
    <scope>NUCLEOTIDE SEQUENCE</scope>
    <source>
        <strain evidence="2">CBS 7841</strain>
    </source>
</reference>
<feature type="compositionally biased region" description="Basic and acidic residues" evidence="1">
    <location>
        <begin position="142"/>
        <end position="157"/>
    </location>
</feature>
<feature type="compositionally biased region" description="Basic and acidic residues" evidence="1">
    <location>
        <begin position="1214"/>
        <end position="1225"/>
    </location>
</feature>
<feature type="compositionally biased region" description="Low complexity" evidence="1">
    <location>
        <begin position="1245"/>
        <end position="1257"/>
    </location>
</feature>
<dbReference type="Proteomes" id="UP000094043">
    <property type="component" value="Chromosome 6"/>
</dbReference>
<feature type="region of interest" description="Disordered" evidence="1">
    <location>
        <begin position="373"/>
        <end position="394"/>
    </location>
</feature>
<feature type="compositionally biased region" description="Polar residues" evidence="1">
    <location>
        <begin position="1226"/>
        <end position="1244"/>
    </location>
</feature>
<dbReference type="GeneID" id="91089190"/>
<feature type="compositionally biased region" description="Basic and acidic residues" evidence="1">
    <location>
        <begin position="523"/>
        <end position="534"/>
    </location>
</feature>
<feature type="compositionally biased region" description="Low complexity" evidence="1">
    <location>
        <begin position="1325"/>
        <end position="1343"/>
    </location>
</feature>
<feature type="compositionally biased region" description="Basic and acidic residues" evidence="1">
    <location>
        <begin position="946"/>
        <end position="955"/>
    </location>
</feature>
<feature type="region of interest" description="Disordered" evidence="1">
    <location>
        <begin position="171"/>
        <end position="212"/>
    </location>
</feature>
<feature type="compositionally biased region" description="Polar residues" evidence="1">
    <location>
        <begin position="1314"/>
        <end position="1324"/>
    </location>
</feature>
<feature type="compositionally biased region" description="Polar residues" evidence="1">
    <location>
        <begin position="1344"/>
        <end position="1370"/>
    </location>
</feature>